<dbReference type="AlphaFoldDB" id="A0A1B9IJ88"/>
<evidence type="ECO:0000313" key="2">
    <source>
        <dbReference type="EMBL" id="OCF55602.1"/>
    </source>
</evidence>
<name>A0A1B9IJ88_9TREE</name>
<dbReference type="Proteomes" id="UP000092583">
    <property type="component" value="Unassembled WGS sequence"/>
</dbReference>
<reference evidence="3" key="2">
    <citation type="submission" date="2013-12" db="EMBL/GenBank/DDBJ databases">
        <title>Evolution of pathogenesis and genome organization in the Tremellales.</title>
        <authorList>
            <person name="Cuomo C."/>
            <person name="Litvintseva A."/>
            <person name="Heitman J."/>
            <person name="Chen Y."/>
            <person name="Sun S."/>
            <person name="Springer D."/>
            <person name="Dromer F."/>
            <person name="Young S."/>
            <person name="Zeng Q."/>
            <person name="Chapman S."/>
            <person name="Gujja S."/>
            <person name="Saif S."/>
            <person name="Birren B."/>
        </authorList>
    </citation>
    <scope>NUCLEOTIDE SEQUENCE [LARGE SCALE GENOMIC DNA]</scope>
    <source>
        <strain evidence="3">CBS 10435</strain>
    </source>
</reference>
<evidence type="ECO:0000256" key="1">
    <source>
        <dbReference type="SAM" id="MobiDB-lite"/>
    </source>
</evidence>
<accession>A0A1B9IJ88</accession>
<feature type="compositionally biased region" description="Polar residues" evidence="1">
    <location>
        <begin position="29"/>
        <end position="45"/>
    </location>
</feature>
<evidence type="ECO:0000313" key="3">
    <source>
        <dbReference type="Proteomes" id="UP000092583"/>
    </source>
</evidence>
<gene>
    <name evidence="2" type="ORF">L486_07086</name>
</gene>
<dbReference type="EMBL" id="KI669466">
    <property type="protein sequence ID" value="OCF55602.1"/>
    <property type="molecule type" value="Genomic_DNA"/>
</dbReference>
<protein>
    <submittedName>
        <fullName evidence="2">Uncharacterized protein</fullName>
    </submittedName>
</protein>
<keyword evidence="3" id="KW-1185">Reference proteome</keyword>
<feature type="compositionally biased region" description="Polar residues" evidence="1">
    <location>
        <begin position="7"/>
        <end position="19"/>
    </location>
</feature>
<organism evidence="2 3">
    <name type="scientific">Kwoniella mangroviensis CBS 10435</name>
    <dbReference type="NCBI Taxonomy" id="1331196"/>
    <lineage>
        <taxon>Eukaryota</taxon>
        <taxon>Fungi</taxon>
        <taxon>Dikarya</taxon>
        <taxon>Basidiomycota</taxon>
        <taxon>Agaricomycotina</taxon>
        <taxon>Tremellomycetes</taxon>
        <taxon>Tremellales</taxon>
        <taxon>Cryptococcaceae</taxon>
        <taxon>Kwoniella</taxon>
    </lineage>
</organism>
<feature type="region of interest" description="Disordered" evidence="1">
    <location>
        <begin position="1"/>
        <end position="63"/>
    </location>
</feature>
<proteinExistence type="predicted"/>
<reference evidence="2 3" key="1">
    <citation type="submission" date="2013-07" db="EMBL/GenBank/DDBJ databases">
        <title>The Genome Sequence of Kwoniella mangroviensis CBS10435.</title>
        <authorList>
            <consortium name="The Broad Institute Genome Sequencing Platform"/>
            <person name="Cuomo C."/>
            <person name="Litvintseva A."/>
            <person name="Chen Y."/>
            <person name="Heitman J."/>
            <person name="Sun S."/>
            <person name="Springer D."/>
            <person name="Dromer F."/>
            <person name="Young S.K."/>
            <person name="Zeng Q."/>
            <person name="Gargeya S."/>
            <person name="Fitzgerald M."/>
            <person name="Abouelleil A."/>
            <person name="Alvarado L."/>
            <person name="Berlin A.M."/>
            <person name="Chapman S.B."/>
            <person name="Dewar J."/>
            <person name="Goldberg J."/>
            <person name="Griggs A."/>
            <person name="Gujja S."/>
            <person name="Hansen M."/>
            <person name="Howarth C."/>
            <person name="Imamovic A."/>
            <person name="Larimer J."/>
            <person name="McCowan C."/>
            <person name="Murphy C."/>
            <person name="Pearson M."/>
            <person name="Priest M."/>
            <person name="Roberts A."/>
            <person name="Saif S."/>
            <person name="Shea T."/>
            <person name="Sykes S."/>
            <person name="Wortman J."/>
            <person name="Nusbaum C."/>
            <person name="Birren B."/>
        </authorList>
    </citation>
    <scope>NUCLEOTIDE SEQUENCE [LARGE SCALE GENOMIC DNA]</scope>
    <source>
        <strain evidence="2 3">CBS 10435</strain>
    </source>
</reference>
<sequence>MAEEQQRSTADTQSTQSEKQVPIRRNTLDVFSSSSDETKMTNALSTDEAEFDRFNRTKSQSST</sequence>